<sequence length="79" mass="8283">MDDFTLPCPVADECDACGGDVELDVYEADTQVGVVCMTLCGACFDAGRTPRLSCPGAVKRALRHRGHLVDAGMALPEVA</sequence>
<evidence type="ECO:0000313" key="1">
    <source>
        <dbReference type="EMBL" id="MDP9799024.1"/>
    </source>
</evidence>
<proteinExistence type="predicted"/>
<protein>
    <recommendedName>
        <fullName evidence="3">Transcriptional regulator</fullName>
    </recommendedName>
</protein>
<gene>
    <name evidence="1" type="ORF">J2S43_007536</name>
</gene>
<dbReference type="RefSeq" id="WP_306837357.1">
    <property type="nucleotide sequence ID" value="NZ_JAUSRA010000001.1"/>
</dbReference>
<accession>A0ABT9N5S2</accession>
<keyword evidence="2" id="KW-1185">Reference proteome</keyword>
<dbReference type="EMBL" id="JAUSRA010000001">
    <property type="protein sequence ID" value="MDP9799024.1"/>
    <property type="molecule type" value="Genomic_DNA"/>
</dbReference>
<comment type="caution">
    <text evidence="1">The sequence shown here is derived from an EMBL/GenBank/DDBJ whole genome shotgun (WGS) entry which is preliminary data.</text>
</comment>
<dbReference type="Proteomes" id="UP001240984">
    <property type="component" value="Unassembled WGS sequence"/>
</dbReference>
<evidence type="ECO:0000313" key="2">
    <source>
        <dbReference type="Proteomes" id="UP001240984"/>
    </source>
</evidence>
<evidence type="ECO:0008006" key="3">
    <source>
        <dbReference type="Google" id="ProtNLM"/>
    </source>
</evidence>
<name>A0ABT9N5S2_9ACTN</name>
<organism evidence="1 2">
    <name type="scientific">Catenuloplanes nepalensis</name>
    <dbReference type="NCBI Taxonomy" id="587533"/>
    <lineage>
        <taxon>Bacteria</taxon>
        <taxon>Bacillati</taxon>
        <taxon>Actinomycetota</taxon>
        <taxon>Actinomycetes</taxon>
        <taxon>Micromonosporales</taxon>
        <taxon>Micromonosporaceae</taxon>
        <taxon>Catenuloplanes</taxon>
    </lineage>
</organism>
<reference evidence="1 2" key="1">
    <citation type="submission" date="2023-07" db="EMBL/GenBank/DDBJ databases">
        <title>Sequencing the genomes of 1000 actinobacteria strains.</title>
        <authorList>
            <person name="Klenk H.-P."/>
        </authorList>
    </citation>
    <scope>NUCLEOTIDE SEQUENCE [LARGE SCALE GENOMIC DNA]</scope>
    <source>
        <strain evidence="1 2">DSM 44710</strain>
    </source>
</reference>